<sequence>KNYLMCLVMADKAIRPILYTKLASDLSEVFDEVINCTYCAKHYSMDSRFRRTTAVYTTPSNSPSAATACITSTDNNNLMSIEENGTISTFSETSATSHTPLTRKDDDLEINVD</sequence>
<gene>
    <name evidence="2" type="primary">ORF40336</name>
</gene>
<feature type="non-terminal residue" evidence="2">
    <location>
        <position position="1"/>
    </location>
</feature>
<feature type="compositionally biased region" description="Polar residues" evidence="1">
    <location>
        <begin position="89"/>
        <end position="100"/>
    </location>
</feature>
<protein>
    <submittedName>
        <fullName evidence="2">Uncharacterized protein</fullName>
    </submittedName>
</protein>
<accession>A0A0B6YZ34</accession>
<proteinExistence type="predicted"/>
<organism evidence="2">
    <name type="scientific">Arion vulgaris</name>
    <dbReference type="NCBI Taxonomy" id="1028688"/>
    <lineage>
        <taxon>Eukaryota</taxon>
        <taxon>Metazoa</taxon>
        <taxon>Spiralia</taxon>
        <taxon>Lophotrochozoa</taxon>
        <taxon>Mollusca</taxon>
        <taxon>Gastropoda</taxon>
        <taxon>Heterobranchia</taxon>
        <taxon>Euthyneura</taxon>
        <taxon>Panpulmonata</taxon>
        <taxon>Eupulmonata</taxon>
        <taxon>Stylommatophora</taxon>
        <taxon>Helicina</taxon>
        <taxon>Arionoidea</taxon>
        <taxon>Arionidae</taxon>
        <taxon>Arion</taxon>
    </lineage>
</organism>
<dbReference type="EMBL" id="HACG01013905">
    <property type="protein sequence ID" value="CEK60770.1"/>
    <property type="molecule type" value="Transcribed_RNA"/>
</dbReference>
<reference evidence="2" key="1">
    <citation type="submission" date="2014-12" db="EMBL/GenBank/DDBJ databases">
        <title>Insight into the proteome of Arion vulgaris.</title>
        <authorList>
            <person name="Aradska J."/>
            <person name="Bulat T."/>
            <person name="Smidak R."/>
            <person name="Sarate P."/>
            <person name="Gangsoo J."/>
            <person name="Sialana F."/>
            <person name="Bilban M."/>
            <person name="Lubec G."/>
        </authorList>
    </citation>
    <scope>NUCLEOTIDE SEQUENCE</scope>
    <source>
        <tissue evidence="2">Skin</tissue>
    </source>
</reference>
<feature type="non-terminal residue" evidence="2">
    <location>
        <position position="113"/>
    </location>
</feature>
<evidence type="ECO:0000256" key="1">
    <source>
        <dbReference type="SAM" id="MobiDB-lite"/>
    </source>
</evidence>
<evidence type="ECO:0000313" key="2">
    <source>
        <dbReference type="EMBL" id="CEK60770.1"/>
    </source>
</evidence>
<name>A0A0B6YZ34_9EUPU</name>
<feature type="region of interest" description="Disordered" evidence="1">
    <location>
        <begin position="89"/>
        <end position="113"/>
    </location>
</feature>
<dbReference type="AlphaFoldDB" id="A0A0B6YZ34"/>